<dbReference type="SMART" id="SM01017">
    <property type="entry name" value="Arrestin_C"/>
    <property type="match status" value="1"/>
</dbReference>
<dbReference type="PANTHER" id="PTHR11188:SF17">
    <property type="entry name" value="FI21816P1"/>
    <property type="match status" value="1"/>
</dbReference>
<comment type="similarity">
    <text evidence="1">Belongs to the arrestin family.</text>
</comment>
<keyword evidence="4" id="KW-1185">Reference proteome</keyword>
<name>B3S6W8_TRIAD</name>
<organism evidence="3 4">
    <name type="scientific">Trichoplax adhaerens</name>
    <name type="common">Trichoplax reptans</name>
    <dbReference type="NCBI Taxonomy" id="10228"/>
    <lineage>
        <taxon>Eukaryota</taxon>
        <taxon>Metazoa</taxon>
        <taxon>Placozoa</taxon>
        <taxon>Uniplacotomia</taxon>
        <taxon>Trichoplacea</taxon>
        <taxon>Trichoplacidae</taxon>
        <taxon>Trichoplax</taxon>
    </lineage>
</organism>
<dbReference type="PhylomeDB" id="B3S6W8"/>
<dbReference type="OrthoDB" id="2333384at2759"/>
<dbReference type="RefSeq" id="XP_002116065.1">
    <property type="nucleotide sequence ID" value="XM_002116029.1"/>
</dbReference>
<protein>
    <recommendedName>
        <fullName evidence="2">Arrestin C-terminal-like domain-containing protein</fullName>
    </recommendedName>
</protein>
<evidence type="ECO:0000313" key="3">
    <source>
        <dbReference type="EMBL" id="EDV21465.1"/>
    </source>
</evidence>
<dbReference type="GeneID" id="6757278"/>
<dbReference type="InterPro" id="IPR011021">
    <property type="entry name" value="Arrestin-like_N"/>
</dbReference>
<proteinExistence type="inferred from homology"/>
<dbReference type="InterPro" id="IPR014752">
    <property type="entry name" value="Arrestin-like_C"/>
</dbReference>
<dbReference type="InParanoid" id="B3S6W8"/>
<sequence>MVKAIKVDININKDPALFLPGESVAGNVIVTPLAPVRVCGIHICILGEGSTYIKLRGDEINSNVGNSRNQRSCPEKEIYLDQEIIAWGSDNRTSLRESPILQTGDHTFDFSFELPNNIKIPSSFVFGENCKISYKVFARVVLPEKPEEVKDIKIIVIEPVDVTQPELSDGSNLYRYSKLNIARNNEHQFSGDHALYNSVISDIDLEHYGIKQESKSTLNQSTICDPLWFRTLVKLTAKIDHTGYCPGDNIILNVLCENMSNWVLPEITAILIRFIRWKAKNFTREKEVICSTFKSPHVTNRQRRYKWENYKLKIKAMPPSITSADIINVTYRLKIAVKVPCYNGEIEVSVPFVIGTLPLHSENRSQSTEIFSQLPISAPPDSRELPSYDDLMTNDQGIIVDRSDVQVEMNTTEITLEPTDD</sequence>
<dbReference type="Proteomes" id="UP000009022">
    <property type="component" value="Unassembled WGS sequence"/>
</dbReference>
<dbReference type="PANTHER" id="PTHR11188">
    <property type="entry name" value="ARRESTIN DOMAIN CONTAINING PROTEIN"/>
    <property type="match status" value="1"/>
</dbReference>
<dbReference type="Pfam" id="PF02752">
    <property type="entry name" value="Arrestin_C"/>
    <property type="match status" value="1"/>
</dbReference>
<feature type="domain" description="Arrestin C-terminal-like" evidence="2">
    <location>
        <begin position="229"/>
        <end position="359"/>
    </location>
</feature>
<dbReference type="KEGG" id="tad:TRIADDRAFT_59957"/>
<dbReference type="eggNOG" id="KOG3780">
    <property type="taxonomic scope" value="Eukaryota"/>
</dbReference>
<dbReference type="Gene3D" id="2.60.40.640">
    <property type="match status" value="2"/>
</dbReference>
<dbReference type="InterPro" id="IPR014756">
    <property type="entry name" value="Ig_E-set"/>
</dbReference>
<evidence type="ECO:0000256" key="1">
    <source>
        <dbReference type="ARBA" id="ARBA00005298"/>
    </source>
</evidence>
<dbReference type="InterPro" id="IPR011022">
    <property type="entry name" value="Arrestin_C-like"/>
</dbReference>
<dbReference type="AlphaFoldDB" id="B3S6W8"/>
<dbReference type="InterPro" id="IPR050357">
    <property type="entry name" value="Arrestin_domain-protein"/>
</dbReference>
<dbReference type="CTD" id="6757278"/>
<accession>B3S6W8</accession>
<reference evidence="3 4" key="1">
    <citation type="journal article" date="2008" name="Nature">
        <title>The Trichoplax genome and the nature of placozoans.</title>
        <authorList>
            <person name="Srivastava M."/>
            <person name="Begovic E."/>
            <person name="Chapman J."/>
            <person name="Putnam N.H."/>
            <person name="Hellsten U."/>
            <person name="Kawashima T."/>
            <person name="Kuo A."/>
            <person name="Mitros T."/>
            <person name="Salamov A."/>
            <person name="Carpenter M.L."/>
            <person name="Signorovitch A.Y."/>
            <person name="Moreno M.A."/>
            <person name="Kamm K."/>
            <person name="Grimwood J."/>
            <person name="Schmutz J."/>
            <person name="Shapiro H."/>
            <person name="Grigoriev I.V."/>
            <person name="Buss L.W."/>
            <person name="Schierwater B."/>
            <person name="Dellaporta S.L."/>
            <person name="Rokhsar D.S."/>
        </authorList>
    </citation>
    <scope>NUCLEOTIDE SEQUENCE [LARGE SCALE GENOMIC DNA]</scope>
    <source>
        <strain evidence="3 4">Grell-BS-1999</strain>
    </source>
</reference>
<evidence type="ECO:0000259" key="2">
    <source>
        <dbReference type="SMART" id="SM01017"/>
    </source>
</evidence>
<dbReference type="GO" id="GO:0015031">
    <property type="term" value="P:protein transport"/>
    <property type="evidence" value="ECO:0000318"/>
    <property type="project" value="GO_Central"/>
</dbReference>
<dbReference type="HOGENOM" id="CLU_039221_2_0_1"/>
<dbReference type="Pfam" id="PF00339">
    <property type="entry name" value="Arrestin_N"/>
    <property type="match status" value="1"/>
</dbReference>
<gene>
    <name evidence="3" type="ORF">TRIADDRAFT_59957</name>
</gene>
<evidence type="ECO:0000313" key="4">
    <source>
        <dbReference type="Proteomes" id="UP000009022"/>
    </source>
</evidence>
<dbReference type="EMBL" id="DS985253">
    <property type="protein sequence ID" value="EDV21465.1"/>
    <property type="molecule type" value="Genomic_DNA"/>
</dbReference>
<dbReference type="SUPFAM" id="SSF81296">
    <property type="entry name" value="E set domains"/>
    <property type="match status" value="2"/>
</dbReference>
<dbReference type="GO" id="GO:0005737">
    <property type="term" value="C:cytoplasm"/>
    <property type="evidence" value="ECO:0000318"/>
    <property type="project" value="GO_Central"/>
</dbReference>